<keyword evidence="1" id="KW-0472">Membrane</keyword>
<dbReference type="AlphaFoldDB" id="A0A409WD42"/>
<keyword evidence="3" id="KW-1185">Reference proteome</keyword>
<dbReference type="EMBL" id="NHYE01005159">
    <property type="protein sequence ID" value="PPQ76442.1"/>
    <property type="molecule type" value="Genomic_DNA"/>
</dbReference>
<keyword evidence="1" id="KW-0812">Transmembrane</keyword>
<sequence length="290" mass="32704">MVAPPRVLSEGDHLPWLLSALWMIISVGLNSPKLGNYADVSRKGDNQALRSMAATRRTISCSTPCHVYRHEPFTHPQIIEKGSNRHFTNPALATSSSLSLRYASRVGRCFLHRRLLRNSQTLSAKHESQKQRKVIHRFSPPSSANVRFSCLALQRLNINMNDDPLPVQALSGFSKPSSCPLKEQTGFASEVRRSYHRRGFTLLGSVYSTLEFVILMALCFRLKEHGHLSISFERIMGIPVCITCILAFIYVQKYYFLYILSRFISSQCPVLSSTLPCNLVPVLLSFSTSR</sequence>
<dbReference type="InParanoid" id="A0A409WD42"/>
<evidence type="ECO:0000313" key="3">
    <source>
        <dbReference type="Proteomes" id="UP000284706"/>
    </source>
</evidence>
<proteinExistence type="predicted"/>
<comment type="caution">
    <text evidence="2">The sequence shown here is derived from an EMBL/GenBank/DDBJ whole genome shotgun (WGS) entry which is preliminary data.</text>
</comment>
<name>A0A409WD42_9AGAR</name>
<keyword evidence="1" id="KW-1133">Transmembrane helix</keyword>
<organism evidence="2 3">
    <name type="scientific">Gymnopilus dilepis</name>
    <dbReference type="NCBI Taxonomy" id="231916"/>
    <lineage>
        <taxon>Eukaryota</taxon>
        <taxon>Fungi</taxon>
        <taxon>Dikarya</taxon>
        <taxon>Basidiomycota</taxon>
        <taxon>Agaricomycotina</taxon>
        <taxon>Agaricomycetes</taxon>
        <taxon>Agaricomycetidae</taxon>
        <taxon>Agaricales</taxon>
        <taxon>Agaricineae</taxon>
        <taxon>Hymenogastraceae</taxon>
        <taxon>Gymnopilus</taxon>
    </lineage>
</organism>
<reference evidence="2 3" key="1">
    <citation type="journal article" date="2018" name="Evol. Lett.">
        <title>Horizontal gene cluster transfer increased hallucinogenic mushroom diversity.</title>
        <authorList>
            <person name="Reynolds H.T."/>
            <person name="Vijayakumar V."/>
            <person name="Gluck-Thaler E."/>
            <person name="Korotkin H.B."/>
            <person name="Matheny P.B."/>
            <person name="Slot J.C."/>
        </authorList>
    </citation>
    <scope>NUCLEOTIDE SEQUENCE [LARGE SCALE GENOMIC DNA]</scope>
    <source>
        <strain evidence="2 3">SRW20</strain>
    </source>
</reference>
<protein>
    <submittedName>
        <fullName evidence="2">Uncharacterized protein</fullName>
    </submittedName>
</protein>
<feature type="transmembrane region" description="Helical" evidence="1">
    <location>
        <begin position="235"/>
        <end position="256"/>
    </location>
</feature>
<evidence type="ECO:0000256" key="1">
    <source>
        <dbReference type="SAM" id="Phobius"/>
    </source>
</evidence>
<feature type="transmembrane region" description="Helical" evidence="1">
    <location>
        <begin position="14"/>
        <end position="32"/>
    </location>
</feature>
<dbReference type="OrthoDB" id="2269034at2759"/>
<accession>A0A409WD42</accession>
<evidence type="ECO:0000313" key="2">
    <source>
        <dbReference type="EMBL" id="PPQ76442.1"/>
    </source>
</evidence>
<gene>
    <name evidence="2" type="ORF">CVT26_012956</name>
</gene>
<feature type="transmembrane region" description="Helical" evidence="1">
    <location>
        <begin position="200"/>
        <end position="223"/>
    </location>
</feature>
<dbReference type="Proteomes" id="UP000284706">
    <property type="component" value="Unassembled WGS sequence"/>
</dbReference>